<reference evidence="1 2" key="1">
    <citation type="journal article" date="2016" name="Proc. Natl. Acad. Sci. U.S.A.">
        <title>Lipid metabolic changes in an early divergent fungus govern the establishment of a mutualistic symbiosis with endobacteria.</title>
        <authorList>
            <person name="Lastovetsky O.A."/>
            <person name="Gaspar M.L."/>
            <person name="Mondo S.J."/>
            <person name="LaButti K.M."/>
            <person name="Sandor L."/>
            <person name="Grigoriev I.V."/>
            <person name="Henry S.A."/>
            <person name="Pawlowska T.E."/>
        </authorList>
    </citation>
    <scope>NUCLEOTIDE SEQUENCE [LARGE SCALE GENOMIC DNA]</scope>
    <source>
        <strain evidence="1 2">ATCC 11559</strain>
    </source>
</reference>
<evidence type="ECO:0000313" key="2">
    <source>
        <dbReference type="Proteomes" id="UP000242381"/>
    </source>
</evidence>
<accession>A0A1X0RU75</accession>
<name>A0A1X0RU75_RHIZD</name>
<protein>
    <submittedName>
        <fullName evidence="1">Uncharacterized protein</fullName>
    </submittedName>
</protein>
<dbReference type="AlphaFoldDB" id="A0A1X0RU75"/>
<gene>
    <name evidence="1" type="ORF">BCV71DRAFT_203116</name>
</gene>
<proteinExistence type="predicted"/>
<sequence>MATLFSPFKSMVRRKKLLQYVPDHNHFAMLCRMPIGFYMTQMALNHLFTMTEINRITVPGALSCLHSFITLKKLSYIIAHHPSFFLALLLHSP</sequence>
<dbReference type="EMBL" id="KV921419">
    <property type="protein sequence ID" value="ORE15550.1"/>
    <property type="molecule type" value="Genomic_DNA"/>
</dbReference>
<organism evidence="1 2">
    <name type="scientific">Rhizopus microsporus</name>
    <dbReference type="NCBI Taxonomy" id="58291"/>
    <lineage>
        <taxon>Eukaryota</taxon>
        <taxon>Fungi</taxon>
        <taxon>Fungi incertae sedis</taxon>
        <taxon>Mucoromycota</taxon>
        <taxon>Mucoromycotina</taxon>
        <taxon>Mucoromycetes</taxon>
        <taxon>Mucorales</taxon>
        <taxon>Mucorineae</taxon>
        <taxon>Rhizopodaceae</taxon>
        <taxon>Rhizopus</taxon>
    </lineage>
</organism>
<dbReference type="Proteomes" id="UP000242381">
    <property type="component" value="Unassembled WGS sequence"/>
</dbReference>
<evidence type="ECO:0000313" key="1">
    <source>
        <dbReference type="EMBL" id="ORE15550.1"/>
    </source>
</evidence>